<sequence length="60" mass="6870">MDNSSKQRDGEEPSVNDKKPAEEGKEALKKETLLEIIQKALDDLVNVLSHVHTPIRFWLK</sequence>
<gene>
    <name evidence="2" type="ORF">L1049_003805</name>
</gene>
<evidence type="ECO:0000313" key="2">
    <source>
        <dbReference type="EMBL" id="KAK9280914.1"/>
    </source>
</evidence>
<name>A0AAP0WV45_LIQFO</name>
<dbReference type="EMBL" id="JBBPBK010000007">
    <property type="protein sequence ID" value="KAK9280914.1"/>
    <property type="molecule type" value="Genomic_DNA"/>
</dbReference>
<keyword evidence="3" id="KW-1185">Reference proteome</keyword>
<evidence type="ECO:0000256" key="1">
    <source>
        <dbReference type="SAM" id="MobiDB-lite"/>
    </source>
</evidence>
<proteinExistence type="predicted"/>
<protein>
    <submittedName>
        <fullName evidence="2">Uncharacterized protein</fullName>
    </submittedName>
</protein>
<reference evidence="2 3" key="1">
    <citation type="journal article" date="2024" name="Plant J.">
        <title>Genome sequences and population genomics reveal climatic adaptation and genomic divergence between two closely related sweetgum species.</title>
        <authorList>
            <person name="Xu W.Q."/>
            <person name="Ren C.Q."/>
            <person name="Zhang X.Y."/>
            <person name="Comes H.P."/>
            <person name="Liu X.H."/>
            <person name="Li Y.G."/>
            <person name="Kettle C.J."/>
            <person name="Jalonen R."/>
            <person name="Gaisberger H."/>
            <person name="Ma Y.Z."/>
            <person name="Qiu Y.X."/>
        </authorList>
    </citation>
    <scope>NUCLEOTIDE SEQUENCE [LARGE SCALE GENOMIC DNA]</scope>
    <source>
        <strain evidence="2">Hangzhou</strain>
    </source>
</reference>
<feature type="region of interest" description="Disordered" evidence="1">
    <location>
        <begin position="1"/>
        <end position="26"/>
    </location>
</feature>
<dbReference type="Proteomes" id="UP001415857">
    <property type="component" value="Unassembled WGS sequence"/>
</dbReference>
<organism evidence="2 3">
    <name type="scientific">Liquidambar formosana</name>
    <name type="common">Formosan gum</name>
    <dbReference type="NCBI Taxonomy" id="63359"/>
    <lineage>
        <taxon>Eukaryota</taxon>
        <taxon>Viridiplantae</taxon>
        <taxon>Streptophyta</taxon>
        <taxon>Embryophyta</taxon>
        <taxon>Tracheophyta</taxon>
        <taxon>Spermatophyta</taxon>
        <taxon>Magnoliopsida</taxon>
        <taxon>eudicotyledons</taxon>
        <taxon>Gunneridae</taxon>
        <taxon>Pentapetalae</taxon>
        <taxon>Saxifragales</taxon>
        <taxon>Altingiaceae</taxon>
        <taxon>Liquidambar</taxon>
    </lineage>
</organism>
<dbReference type="AlphaFoldDB" id="A0AAP0WV45"/>
<evidence type="ECO:0000313" key="3">
    <source>
        <dbReference type="Proteomes" id="UP001415857"/>
    </source>
</evidence>
<accession>A0AAP0WV45</accession>
<comment type="caution">
    <text evidence="2">The sequence shown here is derived from an EMBL/GenBank/DDBJ whole genome shotgun (WGS) entry which is preliminary data.</text>
</comment>